<comment type="caution">
    <text evidence="1">The sequence shown here is derived from an EMBL/GenBank/DDBJ whole genome shotgun (WGS) entry which is preliminary data.</text>
</comment>
<sequence length="144" mass="16136">MGVEVQVETVIERPRHDVAAYAGDPSNAPEWYVNIRSVAMLTEPPVRVGSRMDFVAHFLGRRIAYTYEVAELVADERLVMRTADGPFPMETTYAWSDEGSGTRMTLTNRGEPSGFARITAPMMEVAMRRATSKDLARLKAILER</sequence>
<gene>
    <name evidence="1" type="ORF">EFL95_07145</name>
</gene>
<dbReference type="InterPro" id="IPR019587">
    <property type="entry name" value="Polyketide_cyclase/dehydratase"/>
</dbReference>
<dbReference type="OrthoDB" id="2898773at2"/>
<dbReference type="Pfam" id="PF10604">
    <property type="entry name" value="Polyketide_cyc2"/>
    <property type="match status" value="1"/>
</dbReference>
<dbReference type="SUPFAM" id="SSF55961">
    <property type="entry name" value="Bet v1-like"/>
    <property type="match status" value="1"/>
</dbReference>
<evidence type="ECO:0000313" key="2">
    <source>
        <dbReference type="Proteomes" id="UP000277094"/>
    </source>
</evidence>
<protein>
    <submittedName>
        <fullName evidence="1">ATPase</fullName>
    </submittedName>
</protein>
<evidence type="ECO:0000313" key="1">
    <source>
        <dbReference type="EMBL" id="RNL78833.1"/>
    </source>
</evidence>
<name>A0A3N0DTW4_9ACTN</name>
<dbReference type="AlphaFoldDB" id="A0A3N0DTW4"/>
<dbReference type="Gene3D" id="3.30.530.20">
    <property type="match status" value="1"/>
</dbReference>
<dbReference type="InterPro" id="IPR023393">
    <property type="entry name" value="START-like_dom_sf"/>
</dbReference>
<dbReference type="RefSeq" id="WP_123233335.1">
    <property type="nucleotide sequence ID" value="NZ_RJSG01000002.1"/>
</dbReference>
<accession>A0A3N0DTW4</accession>
<dbReference type="CDD" id="cd08865">
    <property type="entry name" value="SRPBCC_10"/>
    <property type="match status" value="1"/>
</dbReference>
<proteinExistence type="predicted"/>
<reference evidence="1 2" key="1">
    <citation type="submission" date="2018-11" db="EMBL/GenBank/DDBJ databases">
        <authorList>
            <person name="Li F."/>
        </authorList>
    </citation>
    <scope>NUCLEOTIDE SEQUENCE [LARGE SCALE GENOMIC DNA]</scope>
    <source>
        <strain evidence="1 2">KIS18-7</strain>
    </source>
</reference>
<organism evidence="1 2">
    <name type="scientific">Nocardioides marmorisolisilvae</name>
    <dbReference type="NCBI Taxonomy" id="1542737"/>
    <lineage>
        <taxon>Bacteria</taxon>
        <taxon>Bacillati</taxon>
        <taxon>Actinomycetota</taxon>
        <taxon>Actinomycetes</taxon>
        <taxon>Propionibacteriales</taxon>
        <taxon>Nocardioidaceae</taxon>
        <taxon>Nocardioides</taxon>
    </lineage>
</organism>
<dbReference type="Proteomes" id="UP000277094">
    <property type="component" value="Unassembled WGS sequence"/>
</dbReference>
<keyword evidence="2" id="KW-1185">Reference proteome</keyword>
<dbReference type="EMBL" id="RJSG01000002">
    <property type="protein sequence ID" value="RNL78833.1"/>
    <property type="molecule type" value="Genomic_DNA"/>
</dbReference>